<evidence type="ECO:0000256" key="1">
    <source>
        <dbReference type="SAM" id="Phobius"/>
    </source>
</evidence>
<organism evidence="2">
    <name type="scientific">Amphimedon queenslandica</name>
    <name type="common">Sponge</name>
    <dbReference type="NCBI Taxonomy" id="400682"/>
    <lineage>
        <taxon>Eukaryota</taxon>
        <taxon>Metazoa</taxon>
        <taxon>Porifera</taxon>
        <taxon>Demospongiae</taxon>
        <taxon>Heteroscleromorpha</taxon>
        <taxon>Haplosclerida</taxon>
        <taxon>Niphatidae</taxon>
        <taxon>Amphimedon</taxon>
    </lineage>
</organism>
<accession>A0A1X7TFF0</accession>
<dbReference type="EnsemblMetazoa" id="Aqu2.1.13248_001">
    <property type="protein sequence ID" value="Aqu2.1.13248_001"/>
    <property type="gene ID" value="Aqu2.1.13248"/>
</dbReference>
<dbReference type="InParanoid" id="A0A1X7TFF0"/>
<keyword evidence="1" id="KW-0472">Membrane</keyword>
<keyword evidence="1" id="KW-0812">Transmembrane</keyword>
<proteinExistence type="predicted"/>
<reference evidence="2" key="1">
    <citation type="submission" date="2017-05" db="UniProtKB">
        <authorList>
            <consortium name="EnsemblMetazoa"/>
        </authorList>
    </citation>
    <scope>IDENTIFICATION</scope>
</reference>
<sequence length="79" mass="8766">MLTRNTDVTVGLVNGAIGTAIGIYATHISIKFGHIDVPCDIERGLHFDLCYLRIGIYIGNGFPLYFLMLLLFINVRASH</sequence>
<name>A0A1X7TFF0_AMPQE</name>
<dbReference type="AlphaFoldDB" id="A0A1X7TFF0"/>
<keyword evidence="1" id="KW-1133">Transmembrane helix</keyword>
<evidence type="ECO:0000313" key="2">
    <source>
        <dbReference type="EnsemblMetazoa" id="Aqu2.1.13248_001"/>
    </source>
</evidence>
<feature type="transmembrane region" description="Helical" evidence="1">
    <location>
        <begin position="54"/>
        <end position="73"/>
    </location>
</feature>
<protein>
    <submittedName>
        <fullName evidence="2">Uncharacterized protein</fullName>
    </submittedName>
</protein>